<keyword evidence="1" id="KW-0732">Signal</keyword>
<dbReference type="STRING" id="29485.CH64_681"/>
<gene>
    <name evidence="7" type="primary">mliC</name>
    <name evidence="6" type="ORF">CH64_681</name>
    <name evidence="7" type="ORF">ERS008555_00741</name>
</gene>
<name>A0A0U1HPC9_YERRO</name>
<evidence type="ECO:0000256" key="3">
    <source>
        <dbReference type="ARBA" id="ARBA00023139"/>
    </source>
</evidence>
<dbReference type="Gene3D" id="2.40.128.200">
    <property type="match status" value="1"/>
</dbReference>
<dbReference type="SUPFAM" id="SSF141488">
    <property type="entry name" value="YdhA-like"/>
    <property type="match status" value="1"/>
</dbReference>
<dbReference type="InterPro" id="IPR036328">
    <property type="entry name" value="MliC_sf"/>
</dbReference>
<keyword evidence="4 7" id="KW-0449">Lipoprotein</keyword>
<dbReference type="KEGG" id="yro:CH64_681"/>
<dbReference type="InterPro" id="IPR018660">
    <property type="entry name" value="MliC"/>
</dbReference>
<evidence type="ECO:0000256" key="1">
    <source>
        <dbReference type="ARBA" id="ARBA00022729"/>
    </source>
</evidence>
<keyword evidence="3" id="KW-0564">Palmitate</keyword>
<accession>A0A0U1HPC9</accession>
<dbReference type="Proteomes" id="UP000042054">
    <property type="component" value="Unassembled WGS sequence"/>
</dbReference>
<dbReference type="EMBL" id="CTKE01000003">
    <property type="protein sequence ID" value="CQI88400.1"/>
    <property type="molecule type" value="Genomic_DNA"/>
</dbReference>
<reference evidence="7 9" key="2">
    <citation type="submission" date="2015-03" db="EMBL/GenBank/DDBJ databases">
        <authorList>
            <person name="Murphy D."/>
        </authorList>
    </citation>
    <scope>NUCLEOTIDE SEQUENCE [LARGE SCALE GENOMIC DNA]</scope>
    <source>
        <strain evidence="7 9">68/02</strain>
    </source>
</reference>
<feature type="domain" description="C-type lysozyme inhibitor" evidence="5">
    <location>
        <begin position="49"/>
        <end position="111"/>
    </location>
</feature>
<dbReference type="GeneID" id="45566036"/>
<sequence>MKLLFGTTTINSGTTTIYSGATKPFFCVATLVLLSGCSLVQPKNETLHYQCGGTQLTVMQDNQQDKVSLILDGKQLSLPQVRAASGAKYSDGRYTFWSKGNSAFVERDEKVIINDCVLIK</sequence>
<organism evidence="7 9">
    <name type="scientific">Yersinia rohdei</name>
    <dbReference type="NCBI Taxonomy" id="29485"/>
    <lineage>
        <taxon>Bacteria</taxon>
        <taxon>Pseudomonadati</taxon>
        <taxon>Pseudomonadota</taxon>
        <taxon>Gammaproteobacteria</taxon>
        <taxon>Enterobacterales</taxon>
        <taxon>Yersiniaceae</taxon>
        <taxon>Yersinia</taxon>
    </lineage>
</organism>
<dbReference type="Pfam" id="PF09864">
    <property type="entry name" value="MliC"/>
    <property type="match status" value="1"/>
</dbReference>
<evidence type="ECO:0000313" key="7">
    <source>
        <dbReference type="EMBL" id="CQI88400.1"/>
    </source>
</evidence>
<evidence type="ECO:0000256" key="4">
    <source>
        <dbReference type="ARBA" id="ARBA00023288"/>
    </source>
</evidence>
<dbReference type="AlphaFoldDB" id="A0A0U1HPC9"/>
<dbReference type="Proteomes" id="UP000031914">
    <property type="component" value="Chromosome"/>
</dbReference>
<keyword evidence="2" id="KW-0472">Membrane</keyword>
<evidence type="ECO:0000313" key="8">
    <source>
        <dbReference type="Proteomes" id="UP000031914"/>
    </source>
</evidence>
<dbReference type="RefSeq" id="WP_032816036.1">
    <property type="nucleotide sequence ID" value="NZ_CP009787.1"/>
</dbReference>
<dbReference type="OrthoDB" id="5588236at2"/>
<keyword evidence="8" id="KW-1185">Reference proteome</keyword>
<evidence type="ECO:0000259" key="5">
    <source>
        <dbReference type="Pfam" id="PF09864"/>
    </source>
</evidence>
<protein>
    <submittedName>
        <fullName evidence="6">Membrane-bound lysozyme-inhibitor of c-type lysozyme family protein</fullName>
    </submittedName>
    <submittedName>
        <fullName evidence="7">Putative lipoprotein</fullName>
    </submittedName>
</protein>
<reference evidence="6 8" key="1">
    <citation type="journal article" date="2015" name="Genome Announc.">
        <title>Thirty-Two Complete Genome Assemblies of Nine Yersinia Species, Including Y. pestis, Y. pseudotuberculosis, and Y. enterocolitica.</title>
        <authorList>
            <person name="Johnson S.L."/>
            <person name="Daligault H.E."/>
            <person name="Davenport K.W."/>
            <person name="Jaissle J."/>
            <person name="Frey K.G."/>
            <person name="Ladner J.T."/>
            <person name="Broomall S.M."/>
            <person name="Bishop-Lilly K.A."/>
            <person name="Bruce D.C."/>
            <person name="Coyne S.R."/>
            <person name="Gibbons H.S."/>
            <person name="Lo C.C."/>
            <person name="Munk A.C."/>
            <person name="Rosenzweig C.N."/>
            <person name="Koroleva G.I."/>
            <person name="Palacios G.F."/>
            <person name="Redden C.L."/>
            <person name="Xu Y."/>
            <person name="Minogue T.D."/>
            <person name="Chain P.S."/>
        </authorList>
    </citation>
    <scope>NUCLEOTIDE SEQUENCE [LARGE SCALE GENOMIC DNA]</scope>
    <source>
        <strain evidence="6 8">YRA</strain>
    </source>
</reference>
<evidence type="ECO:0000256" key="2">
    <source>
        <dbReference type="ARBA" id="ARBA00023136"/>
    </source>
</evidence>
<dbReference type="EMBL" id="CP009787">
    <property type="protein sequence ID" value="AJJ09351.1"/>
    <property type="molecule type" value="Genomic_DNA"/>
</dbReference>
<proteinExistence type="predicted"/>
<evidence type="ECO:0000313" key="6">
    <source>
        <dbReference type="EMBL" id="AJJ09351.1"/>
    </source>
</evidence>
<evidence type="ECO:0000313" key="9">
    <source>
        <dbReference type="Proteomes" id="UP000042054"/>
    </source>
</evidence>